<gene>
    <name evidence="2" type="ORF">SAMN05421819_0091</name>
</gene>
<proteinExistence type="predicted"/>
<evidence type="ECO:0008006" key="4">
    <source>
        <dbReference type="Google" id="ProtNLM"/>
    </source>
</evidence>
<keyword evidence="3" id="KW-1185">Reference proteome</keyword>
<dbReference type="AlphaFoldDB" id="A0A1H5S6C4"/>
<evidence type="ECO:0000313" key="3">
    <source>
        <dbReference type="Proteomes" id="UP000236728"/>
    </source>
</evidence>
<dbReference type="EMBL" id="FNVA01000001">
    <property type="protein sequence ID" value="SEF46166.1"/>
    <property type="molecule type" value="Genomic_DNA"/>
</dbReference>
<feature type="compositionally biased region" description="Basic residues" evidence="1">
    <location>
        <begin position="104"/>
        <end position="114"/>
    </location>
</feature>
<sequence length="246" mass="28024">MPTSPQSFRGIAEEPLYFARSRITPGAPYLEEMWARSITTPDASEATEPGAPCLASETWVRRMPRSPRHSNPAHQQAPKPRPHTSLGRRPRYQPSRNSSAVSATHHRPHNRVPRVRPSDPGYRAAGYDRATMQSLWCWRCRRDMPMLDEEEYAEIASLHRVGMNSVKQLRRDRDIPLDAVPITERFSAMLQRYEDITGFRETNPNAVLHHRLSLYGPPCHHCGKPLRTPKAKLCGSCMTPKQSSQI</sequence>
<dbReference type="Proteomes" id="UP000236728">
    <property type="component" value="Unassembled WGS sequence"/>
</dbReference>
<feature type="compositionally biased region" description="Basic residues" evidence="1">
    <location>
        <begin position="80"/>
        <end position="91"/>
    </location>
</feature>
<protein>
    <recommendedName>
        <fullName evidence="4">Zinc-ribbon domain-containing protein</fullName>
    </recommendedName>
</protein>
<evidence type="ECO:0000256" key="1">
    <source>
        <dbReference type="SAM" id="MobiDB-lite"/>
    </source>
</evidence>
<feature type="region of interest" description="Disordered" evidence="1">
    <location>
        <begin position="63"/>
        <end position="121"/>
    </location>
</feature>
<name>A0A1H5S6C4_9BACT</name>
<evidence type="ECO:0000313" key="2">
    <source>
        <dbReference type="EMBL" id="SEF46166.1"/>
    </source>
</evidence>
<accession>A0A1H5S6C4</accession>
<organism evidence="2 3">
    <name type="scientific">Bryocella elongata</name>
    <dbReference type="NCBI Taxonomy" id="863522"/>
    <lineage>
        <taxon>Bacteria</taxon>
        <taxon>Pseudomonadati</taxon>
        <taxon>Acidobacteriota</taxon>
        <taxon>Terriglobia</taxon>
        <taxon>Terriglobales</taxon>
        <taxon>Acidobacteriaceae</taxon>
        <taxon>Bryocella</taxon>
    </lineage>
</organism>
<reference evidence="2 3" key="1">
    <citation type="submission" date="2016-10" db="EMBL/GenBank/DDBJ databases">
        <authorList>
            <person name="de Groot N.N."/>
        </authorList>
    </citation>
    <scope>NUCLEOTIDE SEQUENCE [LARGE SCALE GENOMIC DNA]</scope>
    <source>
        <strain evidence="2 3">DSM 22489</strain>
    </source>
</reference>